<dbReference type="AlphaFoldDB" id="A0A0F8ZZD2"/>
<accession>A0A0F8ZZD2</accession>
<dbReference type="EMBL" id="LAZR01045296">
    <property type="protein sequence ID" value="KKK99218.1"/>
    <property type="molecule type" value="Genomic_DNA"/>
</dbReference>
<comment type="caution">
    <text evidence="1">The sequence shown here is derived from an EMBL/GenBank/DDBJ whole genome shotgun (WGS) entry which is preliminary data.</text>
</comment>
<sequence length="455" mass="50304">YKTKTGAQRRIWRRIPVEGVAEAVALRAGRLRSWQPNPEQPDVRVQGIVRRRTGQWHITLFLVNGQSEPKQRKDEAWLFQPELIVEDAHGRPIFEHRPLGRGSDDPELRSMAMAYRNTVEFAVGHGVAVHVDVSPNNRRRALRLKTRVAPMYDVAQTQPVVPEGLVIDMRELAGFPDGGFGAALEPMVTAYEDWIDSLAARASNPSPDLIPFVDVASGSIDQCRETAKRIRAGIELLDTNMQAAEAFRFANLSMAAQRDHTIFATDVRQGKEADLAAIEADPANHAWRTFQLGFILLNLPALTDPKNAERSEIADLLWFPTGGGKTEAYLGVAAYTLAIRRLQGQLGDRSGHAGVAVLMRYTLRLLTLQQFQRAAALICACEVIRREDPAKWGGEPFRIGLWVGQNSTPNWTEDAAEAVQLAIEKRTGVKVPIVSDEAPEAAVPITGNLIVLGNR</sequence>
<feature type="non-terminal residue" evidence="1">
    <location>
        <position position="1"/>
    </location>
</feature>
<gene>
    <name evidence="1" type="ORF">LCGC14_2634950</name>
</gene>
<reference evidence="1" key="1">
    <citation type="journal article" date="2015" name="Nature">
        <title>Complex archaea that bridge the gap between prokaryotes and eukaryotes.</title>
        <authorList>
            <person name="Spang A."/>
            <person name="Saw J.H."/>
            <person name="Jorgensen S.L."/>
            <person name="Zaremba-Niedzwiedzka K."/>
            <person name="Martijn J."/>
            <person name="Lind A.E."/>
            <person name="van Eijk R."/>
            <person name="Schleper C."/>
            <person name="Guy L."/>
            <person name="Ettema T.J."/>
        </authorList>
    </citation>
    <scope>NUCLEOTIDE SEQUENCE</scope>
</reference>
<organism evidence="1">
    <name type="scientific">marine sediment metagenome</name>
    <dbReference type="NCBI Taxonomy" id="412755"/>
    <lineage>
        <taxon>unclassified sequences</taxon>
        <taxon>metagenomes</taxon>
        <taxon>ecological metagenomes</taxon>
    </lineage>
</organism>
<name>A0A0F8ZZD2_9ZZZZ</name>
<protein>
    <recommendedName>
        <fullName evidence="2">Helicase</fullName>
    </recommendedName>
</protein>
<feature type="non-terminal residue" evidence="1">
    <location>
        <position position="455"/>
    </location>
</feature>
<evidence type="ECO:0008006" key="2">
    <source>
        <dbReference type="Google" id="ProtNLM"/>
    </source>
</evidence>
<evidence type="ECO:0000313" key="1">
    <source>
        <dbReference type="EMBL" id="KKK99218.1"/>
    </source>
</evidence>
<proteinExistence type="predicted"/>